<comment type="caution">
    <text evidence="3">The sequence shown here is derived from an EMBL/GenBank/DDBJ whole genome shotgun (WGS) entry which is preliminary data.</text>
</comment>
<dbReference type="AlphaFoldDB" id="A0A7I8X162"/>
<feature type="compositionally biased region" description="Basic residues" evidence="1">
    <location>
        <begin position="75"/>
        <end position="84"/>
    </location>
</feature>
<gene>
    <name evidence="3" type="ORF">BXYJ_LOCUS14574</name>
</gene>
<dbReference type="Proteomes" id="UP000659654">
    <property type="component" value="Unassembled WGS sequence"/>
</dbReference>
<sequence length="150" mass="16520">MFFLFLIFLVWASSITAWLFGGASQSTEGSSGAVGMSESSASKLLSKKEEPKKLETTCDPETVETKAIPSFTPTNRRRRARRKSSGASMKELLARQESKSTEEEMGKEREPPKLERTDLPPSRDTPSAVTPPNPNPFPSKKDATDLTDKP</sequence>
<evidence type="ECO:0000313" key="4">
    <source>
        <dbReference type="Proteomes" id="UP000659654"/>
    </source>
</evidence>
<dbReference type="OrthoDB" id="10580700at2759"/>
<feature type="chain" id="PRO_5035384950" evidence="2">
    <location>
        <begin position="18"/>
        <end position="150"/>
    </location>
</feature>
<proteinExistence type="predicted"/>
<name>A0A7I8X162_BURXY</name>
<dbReference type="Proteomes" id="UP000582659">
    <property type="component" value="Unassembled WGS sequence"/>
</dbReference>
<accession>A0A7I8X162</accession>
<evidence type="ECO:0000313" key="3">
    <source>
        <dbReference type="EMBL" id="CAD5234483.1"/>
    </source>
</evidence>
<feature type="compositionally biased region" description="Basic and acidic residues" evidence="1">
    <location>
        <begin position="46"/>
        <end position="56"/>
    </location>
</feature>
<feature type="compositionally biased region" description="Basic and acidic residues" evidence="1">
    <location>
        <begin position="139"/>
        <end position="150"/>
    </location>
</feature>
<reference evidence="3" key="1">
    <citation type="submission" date="2020-09" db="EMBL/GenBank/DDBJ databases">
        <authorList>
            <person name="Kikuchi T."/>
        </authorList>
    </citation>
    <scope>NUCLEOTIDE SEQUENCE</scope>
    <source>
        <strain evidence="3">Ka4C1</strain>
    </source>
</reference>
<protein>
    <submittedName>
        <fullName evidence="3">(pine wood nematode) hypothetical protein</fullName>
    </submittedName>
</protein>
<organism evidence="3 4">
    <name type="scientific">Bursaphelenchus xylophilus</name>
    <name type="common">Pinewood nematode worm</name>
    <name type="synonym">Aphelenchoides xylophilus</name>
    <dbReference type="NCBI Taxonomy" id="6326"/>
    <lineage>
        <taxon>Eukaryota</taxon>
        <taxon>Metazoa</taxon>
        <taxon>Ecdysozoa</taxon>
        <taxon>Nematoda</taxon>
        <taxon>Chromadorea</taxon>
        <taxon>Rhabditida</taxon>
        <taxon>Tylenchina</taxon>
        <taxon>Tylenchomorpha</taxon>
        <taxon>Aphelenchoidea</taxon>
        <taxon>Aphelenchoididae</taxon>
        <taxon>Bursaphelenchus</taxon>
    </lineage>
</organism>
<keyword evidence="2" id="KW-0732">Signal</keyword>
<keyword evidence="4" id="KW-1185">Reference proteome</keyword>
<feature type="region of interest" description="Disordered" evidence="1">
    <location>
        <begin position="26"/>
        <end position="150"/>
    </location>
</feature>
<feature type="signal peptide" evidence="2">
    <location>
        <begin position="1"/>
        <end position="17"/>
    </location>
</feature>
<evidence type="ECO:0000256" key="2">
    <source>
        <dbReference type="SAM" id="SignalP"/>
    </source>
</evidence>
<dbReference type="EMBL" id="CAJFDI010000006">
    <property type="protein sequence ID" value="CAD5234483.1"/>
    <property type="molecule type" value="Genomic_DNA"/>
</dbReference>
<dbReference type="EMBL" id="CAJFCV020000006">
    <property type="protein sequence ID" value="CAG9130289.1"/>
    <property type="molecule type" value="Genomic_DNA"/>
</dbReference>
<evidence type="ECO:0000256" key="1">
    <source>
        <dbReference type="SAM" id="MobiDB-lite"/>
    </source>
</evidence>
<feature type="compositionally biased region" description="Basic and acidic residues" evidence="1">
    <location>
        <begin position="92"/>
        <end position="118"/>
    </location>
</feature>